<name>A0A2H3K698_WOLCO</name>
<organism evidence="1 2">
    <name type="scientific">Wolfiporia cocos (strain MD-104)</name>
    <name type="common">Brown rot fungus</name>
    <dbReference type="NCBI Taxonomy" id="742152"/>
    <lineage>
        <taxon>Eukaryota</taxon>
        <taxon>Fungi</taxon>
        <taxon>Dikarya</taxon>
        <taxon>Basidiomycota</taxon>
        <taxon>Agaricomycotina</taxon>
        <taxon>Agaricomycetes</taxon>
        <taxon>Polyporales</taxon>
        <taxon>Phaeolaceae</taxon>
        <taxon>Wolfiporia</taxon>
    </lineage>
</organism>
<evidence type="ECO:0000313" key="2">
    <source>
        <dbReference type="Proteomes" id="UP000218811"/>
    </source>
</evidence>
<accession>A0A2H3K698</accession>
<protein>
    <submittedName>
        <fullName evidence="1">Uncharacterized protein</fullName>
    </submittedName>
</protein>
<reference evidence="1 2" key="1">
    <citation type="journal article" date="2012" name="Science">
        <title>The Paleozoic origin of enzymatic lignin decomposition reconstructed from 31 fungal genomes.</title>
        <authorList>
            <person name="Floudas D."/>
            <person name="Binder M."/>
            <person name="Riley R."/>
            <person name="Barry K."/>
            <person name="Blanchette R.A."/>
            <person name="Henrissat B."/>
            <person name="Martinez A.T."/>
            <person name="Otillar R."/>
            <person name="Spatafora J.W."/>
            <person name="Yadav J.S."/>
            <person name="Aerts A."/>
            <person name="Benoit I."/>
            <person name="Boyd A."/>
            <person name="Carlson A."/>
            <person name="Copeland A."/>
            <person name="Coutinho P.M."/>
            <person name="de Vries R.P."/>
            <person name="Ferreira P."/>
            <person name="Findley K."/>
            <person name="Foster B."/>
            <person name="Gaskell J."/>
            <person name="Glotzer D."/>
            <person name="Gorecki P."/>
            <person name="Heitman J."/>
            <person name="Hesse C."/>
            <person name="Hori C."/>
            <person name="Igarashi K."/>
            <person name="Jurgens J.A."/>
            <person name="Kallen N."/>
            <person name="Kersten P."/>
            <person name="Kohler A."/>
            <person name="Kuees U."/>
            <person name="Kumar T.K.A."/>
            <person name="Kuo A."/>
            <person name="LaButti K."/>
            <person name="Larrondo L.F."/>
            <person name="Lindquist E."/>
            <person name="Ling A."/>
            <person name="Lombard V."/>
            <person name="Lucas S."/>
            <person name="Lundell T."/>
            <person name="Martin R."/>
            <person name="McLaughlin D.J."/>
            <person name="Morgenstern I."/>
            <person name="Morin E."/>
            <person name="Murat C."/>
            <person name="Nagy L.G."/>
            <person name="Nolan M."/>
            <person name="Ohm R.A."/>
            <person name="Patyshakuliyeva A."/>
            <person name="Rokas A."/>
            <person name="Ruiz-Duenas F.J."/>
            <person name="Sabat G."/>
            <person name="Salamov A."/>
            <person name="Samejima M."/>
            <person name="Schmutz J."/>
            <person name="Slot J.C."/>
            <person name="St John F."/>
            <person name="Stenlid J."/>
            <person name="Sun H."/>
            <person name="Sun S."/>
            <person name="Syed K."/>
            <person name="Tsang A."/>
            <person name="Wiebenga A."/>
            <person name="Young D."/>
            <person name="Pisabarro A."/>
            <person name="Eastwood D.C."/>
            <person name="Martin F."/>
            <person name="Cullen D."/>
            <person name="Grigoriev I.V."/>
            <person name="Hibbett D.S."/>
        </authorList>
    </citation>
    <scope>NUCLEOTIDE SEQUENCE [LARGE SCALE GENOMIC DNA]</scope>
    <source>
        <strain evidence="1 2">MD-104</strain>
    </source>
</reference>
<evidence type="ECO:0000313" key="1">
    <source>
        <dbReference type="EMBL" id="PCH43957.1"/>
    </source>
</evidence>
<dbReference type="AlphaFoldDB" id="A0A2H3K698"/>
<proteinExistence type="predicted"/>
<gene>
    <name evidence="1" type="ORF">WOLCODRAFT_26350</name>
</gene>
<keyword evidence="2" id="KW-1185">Reference proteome</keyword>
<sequence length="108" mass="12031">MWSLTDVISLDEKMLLYDRRSRGRYAHLGELQRIKSSFSPEQKTFALSLWRRGCTDESSVRTSGSAPSAASATRSAARRWALRTRTGSAPAYAVPRVRPASVSRLRGT</sequence>
<dbReference type="Proteomes" id="UP000218811">
    <property type="component" value="Unassembled WGS sequence"/>
</dbReference>
<dbReference type="EMBL" id="KB468146">
    <property type="protein sequence ID" value="PCH43957.1"/>
    <property type="molecule type" value="Genomic_DNA"/>
</dbReference>